<comment type="caution">
    <text evidence="1">The sequence shown here is derived from an EMBL/GenBank/DDBJ whole genome shotgun (WGS) entry which is preliminary data.</text>
</comment>
<reference evidence="1 2" key="1">
    <citation type="journal article" date="2016" name="Nat. Commun.">
        <title>Extremotolerant tardigrade genome and improved radiotolerance of human cultured cells by tardigrade-unique protein.</title>
        <authorList>
            <person name="Hashimoto T."/>
            <person name="Horikawa D.D."/>
            <person name="Saito Y."/>
            <person name="Kuwahara H."/>
            <person name="Kozuka-Hata H."/>
            <person name="Shin-I T."/>
            <person name="Minakuchi Y."/>
            <person name="Ohishi K."/>
            <person name="Motoyama A."/>
            <person name="Aizu T."/>
            <person name="Enomoto A."/>
            <person name="Kondo K."/>
            <person name="Tanaka S."/>
            <person name="Hara Y."/>
            <person name="Koshikawa S."/>
            <person name="Sagara H."/>
            <person name="Miura T."/>
            <person name="Yokobori S."/>
            <person name="Miyagawa K."/>
            <person name="Suzuki Y."/>
            <person name="Kubo T."/>
            <person name="Oyama M."/>
            <person name="Kohara Y."/>
            <person name="Fujiyama A."/>
            <person name="Arakawa K."/>
            <person name="Katayama T."/>
            <person name="Toyoda A."/>
            <person name="Kunieda T."/>
        </authorList>
    </citation>
    <scope>NUCLEOTIDE SEQUENCE [LARGE SCALE GENOMIC DNA]</scope>
    <source>
        <strain evidence="1 2">YOKOZUNA-1</strain>
    </source>
</reference>
<dbReference type="EMBL" id="BDGG01000001">
    <property type="protein sequence ID" value="GAU87806.1"/>
    <property type="molecule type" value="Genomic_DNA"/>
</dbReference>
<protein>
    <submittedName>
        <fullName evidence="1">Uncharacterized protein</fullName>
    </submittedName>
</protein>
<organism evidence="1 2">
    <name type="scientific">Ramazzottius varieornatus</name>
    <name type="common">Water bear</name>
    <name type="synonym">Tardigrade</name>
    <dbReference type="NCBI Taxonomy" id="947166"/>
    <lineage>
        <taxon>Eukaryota</taxon>
        <taxon>Metazoa</taxon>
        <taxon>Ecdysozoa</taxon>
        <taxon>Tardigrada</taxon>
        <taxon>Eutardigrada</taxon>
        <taxon>Parachela</taxon>
        <taxon>Hypsibioidea</taxon>
        <taxon>Ramazzottiidae</taxon>
        <taxon>Ramazzottius</taxon>
    </lineage>
</organism>
<proteinExistence type="predicted"/>
<gene>
    <name evidence="1" type="primary">RvY_00604-1</name>
    <name evidence="1" type="synonym">RvY_00604.1</name>
    <name evidence="1" type="ORF">RvY_00604</name>
</gene>
<dbReference type="Proteomes" id="UP000186922">
    <property type="component" value="Unassembled WGS sequence"/>
</dbReference>
<evidence type="ECO:0000313" key="1">
    <source>
        <dbReference type="EMBL" id="GAU87806.1"/>
    </source>
</evidence>
<accession>A0A1D1UDT8</accession>
<name>A0A1D1UDT8_RAMVA</name>
<keyword evidence="2" id="KW-1185">Reference proteome</keyword>
<dbReference type="AlphaFoldDB" id="A0A1D1UDT8"/>
<sequence>MKTLRASTNLCLHSPVLHSNFCLFSYRVISSSYKDIGAPARQRTAVNSASAVSLPELGGLQSTGLLYYAGGSEIYRREGSPNIEITFSAERKHPKRRRNFSEGRRRI</sequence>
<evidence type="ECO:0000313" key="2">
    <source>
        <dbReference type="Proteomes" id="UP000186922"/>
    </source>
</evidence>